<dbReference type="PANTHER" id="PTHR47506:SF1">
    <property type="entry name" value="HTH-TYPE TRANSCRIPTIONAL REGULATOR YJDC"/>
    <property type="match status" value="1"/>
</dbReference>
<dbReference type="SUPFAM" id="SSF46689">
    <property type="entry name" value="Homeodomain-like"/>
    <property type="match status" value="1"/>
</dbReference>
<dbReference type="InterPro" id="IPR001647">
    <property type="entry name" value="HTH_TetR"/>
</dbReference>
<feature type="domain" description="HTH tetR-type" evidence="5">
    <location>
        <begin position="11"/>
        <end position="71"/>
    </location>
</feature>
<proteinExistence type="predicted"/>
<dbReference type="InterPro" id="IPR036271">
    <property type="entry name" value="Tet_transcr_reg_TetR-rel_C_sf"/>
</dbReference>
<evidence type="ECO:0000256" key="1">
    <source>
        <dbReference type="ARBA" id="ARBA00023015"/>
    </source>
</evidence>
<evidence type="ECO:0000256" key="3">
    <source>
        <dbReference type="ARBA" id="ARBA00023163"/>
    </source>
</evidence>
<dbReference type="RefSeq" id="WP_209887208.1">
    <property type="nucleotide sequence ID" value="NZ_JAGGMR010000001.1"/>
</dbReference>
<organism evidence="6 7">
    <name type="scientific">Nocardia goodfellowii</name>
    <dbReference type="NCBI Taxonomy" id="882446"/>
    <lineage>
        <taxon>Bacteria</taxon>
        <taxon>Bacillati</taxon>
        <taxon>Actinomycetota</taxon>
        <taxon>Actinomycetes</taxon>
        <taxon>Mycobacteriales</taxon>
        <taxon>Nocardiaceae</taxon>
        <taxon>Nocardia</taxon>
    </lineage>
</organism>
<comment type="caution">
    <text evidence="6">The sequence shown here is derived from an EMBL/GenBank/DDBJ whole genome shotgun (WGS) entry which is preliminary data.</text>
</comment>
<sequence>MATPTRGRPRSFDREEALDKAIRLFWTRGYEATSIGDLTAELGIGAPSLYAAFGDKAKLFAEVVRAFGARYGGFIPRALEQEPTATAAVRRMLREAAVEYTRPECPHGCLVMSAGSNTTSTEVADMLRGLRNRNIDLFTDHIQADIDAGLLPADADAKALARYIGTVLQGMSQAARDGATQAELATVADMAMASWPSWSTAP</sequence>
<dbReference type="Gene3D" id="1.10.357.10">
    <property type="entry name" value="Tetracycline Repressor, domain 2"/>
    <property type="match status" value="1"/>
</dbReference>
<dbReference type="InterPro" id="IPR009057">
    <property type="entry name" value="Homeodomain-like_sf"/>
</dbReference>
<dbReference type="InterPro" id="IPR023772">
    <property type="entry name" value="DNA-bd_HTH_TetR-type_CS"/>
</dbReference>
<feature type="DNA-binding region" description="H-T-H motif" evidence="4">
    <location>
        <begin position="34"/>
        <end position="53"/>
    </location>
</feature>
<keyword evidence="3" id="KW-0804">Transcription</keyword>
<dbReference type="EMBL" id="JAGGMR010000001">
    <property type="protein sequence ID" value="MBP2189068.1"/>
    <property type="molecule type" value="Genomic_DNA"/>
</dbReference>
<keyword evidence="1" id="KW-0805">Transcription regulation</keyword>
<dbReference type="PROSITE" id="PS50977">
    <property type="entry name" value="HTH_TETR_2"/>
    <property type="match status" value="1"/>
</dbReference>
<accession>A0ABS4QD83</accession>
<dbReference type="PROSITE" id="PS01081">
    <property type="entry name" value="HTH_TETR_1"/>
    <property type="match status" value="1"/>
</dbReference>
<dbReference type="SUPFAM" id="SSF48498">
    <property type="entry name" value="Tetracyclin repressor-like, C-terminal domain"/>
    <property type="match status" value="1"/>
</dbReference>
<protein>
    <submittedName>
        <fullName evidence="6">AcrR family transcriptional regulator</fullName>
    </submittedName>
</protein>
<gene>
    <name evidence="6" type="ORF">BJ987_001969</name>
</gene>
<keyword evidence="2 4" id="KW-0238">DNA-binding</keyword>
<dbReference type="Pfam" id="PF16925">
    <property type="entry name" value="TetR_C_13"/>
    <property type="match status" value="1"/>
</dbReference>
<evidence type="ECO:0000313" key="6">
    <source>
        <dbReference type="EMBL" id="MBP2189068.1"/>
    </source>
</evidence>
<evidence type="ECO:0000256" key="2">
    <source>
        <dbReference type="ARBA" id="ARBA00023125"/>
    </source>
</evidence>
<reference evidence="6 7" key="1">
    <citation type="submission" date="2021-03" db="EMBL/GenBank/DDBJ databases">
        <title>Sequencing the genomes of 1000 actinobacteria strains.</title>
        <authorList>
            <person name="Klenk H.-P."/>
        </authorList>
    </citation>
    <scope>NUCLEOTIDE SEQUENCE [LARGE SCALE GENOMIC DNA]</scope>
    <source>
        <strain evidence="6 7">DSM 45516</strain>
    </source>
</reference>
<name>A0ABS4QD83_9NOCA</name>
<evidence type="ECO:0000256" key="4">
    <source>
        <dbReference type="PROSITE-ProRule" id="PRU00335"/>
    </source>
</evidence>
<evidence type="ECO:0000259" key="5">
    <source>
        <dbReference type="PROSITE" id="PS50977"/>
    </source>
</evidence>
<dbReference type="InterPro" id="IPR011075">
    <property type="entry name" value="TetR_C"/>
</dbReference>
<dbReference type="Gene3D" id="1.10.10.60">
    <property type="entry name" value="Homeodomain-like"/>
    <property type="match status" value="1"/>
</dbReference>
<dbReference type="Proteomes" id="UP001519325">
    <property type="component" value="Unassembled WGS sequence"/>
</dbReference>
<evidence type="ECO:0000313" key="7">
    <source>
        <dbReference type="Proteomes" id="UP001519325"/>
    </source>
</evidence>
<dbReference type="PANTHER" id="PTHR47506">
    <property type="entry name" value="TRANSCRIPTIONAL REGULATORY PROTEIN"/>
    <property type="match status" value="1"/>
</dbReference>
<dbReference type="Pfam" id="PF00440">
    <property type="entry name" value="TetR_N"/>
    <property type="match status" value="1"/>
</dbReference>
<keyword evidence="7" id="KW-1185">Reference proteome</keyword>